<dbReference type="SUPFAM" id="SSF116842">
    <property type="entry name" value="XseB-like"/>
    <property type="match status" value="1"/>
</dbReference>
<feature type="coiled-coil region" evidence="7">
    <location>
        <begin position="4"/>
        <end position="62"/>
    </location>
</feature>
<evidence type="ECO:0000256" key="3">
    <source>
        <dbReference type="ARBA" id="ARBA00022722"/>
    </source>
</evidence>
<protein>
    <recommendedName>
        <fullName evidence="6">Exodeoxyribonuclease 7 small subunit</fullName>
        <ecNumber evidence="6">3.1.11.6</ecNumber>
    </recommendedName>
    <alternativeName>
        <fullName evidence="6">Exodeoxyribonuclease VII small subunit</fullName>
        <shortName evidence="6">Exonuclease VII small subunit</shortName>
    </alternativeName>
</protein>
<gene>
    <name evidence="6" type="primary">xseB</name>
    <name evidence="9" type="ORF">FEZ51_04515</name>
    <name evidence="8" type="ORF">IV81_GL000157</name>
</gene>
<dbReference type="GO" id="GO:0005829">
    <property type="term" value="C:cytosol"/>
    <property type="evidence" value="ECO:0007669"/>
    <property type="project" value="TreeGrafter"/>
</dbReference>
<reference evidence="9 11" key="2">
    <citation type="submission" date="2019-05" db="EMBL/GenBank/DDBJ databases">
        <title>The metagenome of a microbial culture collection derived from dairy environment covers the genomic content of the human microbiome.</title>
        <authorList>
            <person name="Roder T."/>
            <person name="Wuthrich D."/>
            <person name="Sattari Z."/>
            <person name="Von Ah U."/>
            <person name="Bar C."/>
            <person name="Ronchi F."/>
            <person name="Macpherson A.J."/>
            <person name="Ganal-Vonarburg S.C."/>
            <person name="Bruggmann R."/>
            <person name="Vergeres G."/>
        </authorList>
    </citation>
    <scope>NUCLEOTIDE SEQUENCE [LARGE SCALE GENOMIC DNA]</scope>
    <source>
        <strain evidence="9 11">FAM 18815</strain>
    </source>
</reference>
<keyword evidence="3 6" id="KW-0540">Nuclease</keyword>
<keyword evidence="7" id="KW-0175">Coiled coil</keyword>
<dbReference type="EMBL" id="VBTH01000006">
    <property type="protein sequence ID" value="TLQ04636.1"/>
    <property type="molecule type" value="Genomic_DNA"/>
</dbReference>
<dbReference type="EMBL" id="JQBX01000001">
    <property type="protein sequence ID" value="KRN95273.1"/>
    <property type="molecule type" value="Genomic_DNA"/>
</dbReference>
<evidence type="ECO:0000256" key="4">
    <source>
        <dbReference type="ARBA" id="ARBA00022801"/>
    </source>
</evidence>
<dbReference type="AlphaFoldDB" id="A0A0R2L0G8"/>
<evidence type="ECO:0000313" key="11">
    <source>
        <dbReference type="Proteomes" id="UP000305541"/>
    </source>
</evidence>
<evidence type="ECO:0000256" key="5">
    <source>
        <dbReference type="ARBA" id="ARBA00022839"/>
    </source>
</evidence>
<dbReference type="EC" id="3.1.11.6" evidence="6"/>
<evidence type="ECO:0000313" key="8">
    <source>
        <dbReference type="EMBL" id="KRN95273.1"/>
    </source>
</evidence>
<comment type="function">
    <text evidence="6">Bidirectionally degrades single-stranded DNA into large acid-insoluble oligonucleotides, which are then degraded further into small acid-soluble oligonucleotides.</text>
</comment>
<dbReference type="InterPro" id="IPR037004">
    <property type="entry name" value="Exonuc_VII_ssu_sf"/>
</dbReference>
<dbReference type="NCBIfam" id="TIGR01280">
    <property type="entry name" value="xseB"/>
    <property type="match status" value="1"/>
</dbReference>
<evidence type="ECO:0000256" key="6">
    <source>
        <dbReference type="HAMAP-Rule" id="MF_00337"/>
    </source>
</evidence>
<organism evidence="8 10">
    <name type="scientific">Pediococcus stilesii</name>
    <dbReference type="NCBI Taxonomy" id="331679"/>
    <lineage>
        <taxon>Bacteria</taxon>
        <taxon>Bacillati</taxon>
        <taxon>Bacillota</taxon>
        <taxon>Bacilli</taxon>
        <taxon>Lactobacillales</taxon>
        <taxon>Lactobacillaceae</taxon>
        <taxon>Pediococcus</taxon>
    </lineage>
</organism>
<dbReference type="NCBIfam" id="NF002138">
    <property type="entry name" value="PRK00977.1-2"/>
    <property type="match status" value="1"/>
</dbReference>
<dbReference type="Pfam" id="PF02609">
    <property type="entry name" value="Exonuc_VII_S"/>
    <property type="match status" value="1"/>
</dbReference>
<dbReference type="HAMAP" id="MF_00337">
    <property type="entry name" value="Exonuc_7_S"/>
    <property type="match status" value="1"/>
</dbReference>
<dbReference type="GO" id="GO:0008855">
    <property type="term" value="F:exodeoxyribonuclease VII activity"/>
    <property type="evidence" value="ECO:0007669"/>
    <property type="project" value="UniProtKB-UniRule"/>
</dbReference>
<evidence type="ECO:0000256" key="2">
    <source>
        <dbReference type="ARBA" id="ARBA00022490"/>
    </source>
</evidence>
<sequence>MAEEKTFEENLQELQNVVSNLEQGDIPLEKALTEFQKGIKLSSELQETLKNAEKTLTKVMQDNGQETNLDLESNDKNE</sequence>
<evidence type="ECO:0000313" key="9">
    <source>
        <dbReference type="EMBL" id="TLQ04636.1"/>
    </source>
</evidence>
<dbReference type="Gene3D" id="1.10.287.1040">
    <property type="entry name" value="Exonuclease VII, small subunit"/>
    <property type="match status" value="1"/>
</dbReference>
<keyword evidence="5 6" id="KW-0269">Exonuclease</keyword>
<comment type="catalytic activity">
    <reaction evidence="6">
        <text>Exonucleolytic cleavage in either 5'- to 3'- or 3'- to 5'-direction to yield nucleoside 5'-phosphates.</text>
        <dbReference type="EC" id="3.1.11.6"/>
    </reaction>
</comment>
<accession>A0A0R2L0G8</accession>
<evidence type="ECO:0000256" key="7">
    <source>
        <dbReference type="SAM" id="Coils"/>
    </source>
</evidence>
<reference evidence="8 10" key="1">
    <citation type="journal article" date="2015" name="Genome Announc.">
        <title>Expanding the biotechnology potential of lactobacilli through comparative genomics of 213 strains and associated genera.</title>
        <authorList>
            <person name="Sun Z."/>
            <person name="Harris H.M."/>
            <person name="McCann A."/>
            <person name="Guo C."/>
            <person name="Argimon S."/>
            <person name="Zhang W."/>
            <person name="Yang X."/>
            <person name="Jeffery I.B."/>
            <person name="Cooney J.C."/>
            <person name="Kagawa T.F."/>
            <person name="Liu W."/>
            <person name="Song Y."/>
            <person name="Salvetti E."/>
            <person name="Wrobel A."/>
            <person name="Rasinkangas P."/>
            <person name="Parkhill J."/>
            <person name="Rea M.C."/>
            <person name="O'Sullivan O."/>
            <person name="Ritari J."/>
            <person name="Douillard F.P."/>
            <person name="Paul Ross R."/>
            <person name="Yang R."/>
            <person name="Briner A.E."/>
            <person name="Felis G.E."/>
            <person name="de Vos W.M."/>
            <person name="Barrangou R."/>
            <person name="Klaenhammer T.R."/>
            <person name="Caufield P.W."/>
            <person name="Cui Y."/>
            <person name="Zhang H."/>
            <person name="O'Toole P.W."/>
        </authorList>
    </citation>
    <scope>NUCLEOTIDE SEQUENCE [LARGE SCALE GENOMIC DNA]</scope>
    <source>
        <strain evidence="8 10">DSM 18001</strain>
    </source>
</reference>
<comment type="caution">
    <text evidence="8">The sequence shown here is derived from an EMBL/GenBank/DDBJ whole genome shotgun (WGS) entry which is preliminary data.</text>
</comment>
<evidence type="ECO:0000256" key="1">
    <source>
        <dbReference type="ARBA" id="ARBA00009998"/>
    </source>
</evidence>
<dbReference type="PIRSF" id="PIRSF006488">
    <property type="entry name" value="Exonuc_VII_S"/>
    <property type="match status" value="1"/>
</dbReference>
<proteinExistence type="inferred from homology"/>
<dbReference type="GO" id="GO:0009318">
    <property type="term" value="C:exodeoxyribonuclease VII complex"/>
    <property type="evidence" value="ECO:0007669"/>
    <property type="project" value="UniProtKB-UniRule"/>
</dbReference>
<dbReference type="GO" id="GO:0006308">
    <property type="term" value="P:DNA catabolic process"/>
    <property type="evidence" value="ECO:0007669"/>
    <property type="project" value="UniProtKB-UniRule"/>
</dbReference>
<comment type="subcellular location">
    <subcellularLocation>
        <location evidence="6">Cytoplasm</location>
    </subcellularLocation>
</comment>
<dbReference type="InterPro" id="IPR003761">
    <property type="entry name" value="Exonuc_VII_S"/>
</dbReference>
<comment type="similarity">
    <text evidence="1 6">Belongs to the XseB family.</text>
</comment>
<dbReference type="PANTHER" id="PTHR34137:SF1">
    <property type="entry name" value="EXODEOXYRIBONUCLEASE 7 SMALL SUBUNIT"/>
    <property type="match status" value="1"/>
</dbReference>
<keyword evidence="4 6" id="KW-0378">Hydrolase</keyword>
<keyword evidence="2 6" id="KW-0963">Cytoplasm</keyword>
<keyword evidence="10" id="KW-1185">Reference proteome</keyword>
<dbReference type="OrthoDB" id="9798666at2"/>
<dbReference type="RefSeq" id="WP_057801302.1">
    <property type="nucleotide sequence ID" value="NZ_JQBX01000001.1"/>
</dbReference>
<dbReference type="Proteomes" id="UP000051859">
    <property type="component" value="Unassembled WGS sequence"/>
</dbReference>
<name>A0A0R2L0G8_9LACO</name>
<dbReference type="PANTHER" id="PTHR34137">
    <property type="entry name" value="EXODEOXYRIBONUCLEASE 7 SMALL SUBUNIT"/>
    <property type="match status" value="1"/>
</dbReference>
<dbReference type="STRING" id="331679.IV81_GL000157"/>
<dbReference type="PATRIC" id="fig|331679.3.peg.159"/>
<dbReference type="Proteomes" id="UP000305541">
    <property type="component" value="Unassembled WGS sequence"/>
</dbReference>
<evidence type="ECO:0000313" key="10">
    <source>
        <dbReference type="Proteomes" id="UP000051859"/>
    </source>
</evidence>
<comment type="subunit">
    <text evidence="6">Heterooligomer composed of large and small subunits.</text>
</comment>